<dbReference type="Proteomes" id="UP001156836">
    <property type="component" value="Unassembled WGS sequence"/>
</dbReference>
<dbReference type="EMBL" id="BSOZ01000017">
    <property type="protein sequence ID" value="GLS04403.1"/>
    <property type="molecule type" value="Genomic_DNA"/>
</dbReference>
<evidence type="ECO:0000313" key="1">
    <source>
        <dbReference type="EMBL" id="GLS04403.1"/>
    </source>
</evidence>
<dbReference type="RefSeq" id="WP_157236226.1">
    <property type="nucleotide sequence ID" value="NZ_BSOZ01000017.1"/>
</dbReference>
<proteinExistence type="predicted"/>
<comment type="caution">
    <text evidence="1">The sequence shown here is derived from an EMBL/GenBank/DDBJ whole genome shotgun (WGS) entry which is preliminary data.</text>
</comment>
<protein>
    <submittedName>
        <fullName evidence="1">Uncharacterized protein</fullName>
    </submittedName>
</protein>
<name>A0ABQ6BQY7_9NEIS</name>
<organism evidence="1 2">
    <name type="scientific">Chitiniphilus shinanonensis</name>
    <dbReference type="NCBI Taxonomy" id="553088"/>
    <lineage>
        <taxon>Bacteria</taxon>
        <taxon>Pseudomonadati</taxon>
        <taxon>Pseudomonadota</taxon>
        <taxon>Betaproteobacteria</taxon>
        <taxon>Neisseriales</taxon>
        <taxon>Chitinibacteraceae</taxon>
        <taxon>Chitiniphilus</taxon>
    </lineage>
</organism>
<keyword evidence="2" id="KW-1185">Reference proteome</keyword>
<evidence type="ECO:0000313" key="2">
    <source>
        <dbReference type="Proteomes" id="UP001156836"/>
    </source>
</evidence>
<reference evidence="2" key="1">
    <citation type="journal article" date="2019" name="Int. J. Syst. Evol. Microbiol.">
        <title>The Global Catalogue of Microorganisms (GCM) 10K type strain sequencing project: providing services to taxonomists for standard genome sequencing and annotation.</title>
        <authorList>
            <consortium name="The Broad Institute Genomics Platform"/>
            <consortium name="The Broad Institute Genome Sequencing Center for Infectious Disease"/>
            <person name="Wu L."/>
            <person name="Ma J."/>
        </authorList>
    </citation>
    <scope>NUCLEOTIDE SEQUENCE [LARGE SCALE GENOMIC DNA]</scope>
    <source>
        <strain evidence="2">NBRC 104970</strain>
    </source>
</reference>
<gene>
    <name evidence="1" type="ORF">GCM10007860_15500</name>
</gene>
<accession>A0ABQ6BQY7</accession>
<sequence length="657" mass="74221">MDIQKILPASVFIPFVANRLKKAKLIYANLPVLRQYGICSSSESDEAAAEQEILEKFAYIVPTDEDSEHVTDVTKIFYAERYGGVGVLSNGGGARCGLTESFQVKGIGLTPVGGVGVNFWYSHGGLPLQEAIADMLLSQAADNALPFPGSRVVAVIDTGSYAWRRAYVHADPELDERLQVRRGLLIRESGIRPAHFFRAFYFKAKPEIKQNYPHDYHRVRECIPRLPAIMDVPLLLENAAKSYQLAIEKMMLHASIQLAVSKAKRFMHGSLTPSNFLIGGGWIDYGTASAVPSYGEVITTSNQPSYWQEYSLFQKTCEDLCYYVQKFVPDPQGFLNGQGIYQKFIDIYVKQLEHEMLKLTGLPVFALNVLMKSEFSSRLGRHLVNIAMYEKRVPHHHDFHAEFTWEAHTIRSVLYSLYCEYWLNGKNKFPDLPFSSSLNEELWLLYCGLCTQVEEVAANRGIDRQALTLFVAFEMTRRALPISFLYRDRLLLRCGHLVEEIVLGTPTALPGLAALIEENESLSYLLLRELESMEVPLYAGSFSRIAWNPVTKCMYFLLNEKGRLRAIANGGIQQVFLLDAFSRKLEFHERIDGSWAIGFPCKSIEDFEDINALTLAFDKENALLSMADLFPAMAELFENYRATLMGLPIPMNPARSD</sequence>